<reference evidence="4 5" key="1">
    <citation type="submission" date="2010-01" db="EMBL/GenBank/DDBJ databases">
        <title>The Genome Sequence of Escherichia coli M605.</title>
        <authorList>
            <consortium name="The Broad Institute Genome Sequencing Platform"/>
            <consortium name="The Broad Institute Genome Sequencing Center for Infectious Disease"/>
            <person name="Feldgarden M."/>
            <person name="Gordon D.M."/>
            <person name="Johnson J.R."/>
            <person name="Johnston B.D."/>
            <person name="Young S."/>
            <person name="Zeng Q."/>
            <person name="Koehrsen M."/>
            <person name="Alvarado L."/>
            <person name="Berlin A.M."/>
            <person name="Borenstein D."/>
            <person name="Chapman S.B."/>
            <person name="Chen Z."/>
            <person name="Engels R."/>
            <person name="Freedman E."/>
            <person name="Gellesch M."/>
            <person name="Goldberg J."/>
            <person name="Griggs A."/>
            <person name="Gujja S."/>
            <person name="Heilman E.R."/>
            <person name="Heiman D.I."/>
            <person name="Hepburn T.A."/>
            <person name="Howarth C."/>
            <person name="Jen D."/>
            <person name="Larson L."/>
            <person name="Lewis B."/>
            <person name="Mehta T."/>
            <person name="Park D."/>
            <person name="Pearson M."/>
            <person name="Richards J."/>
            <person name="Roberts A."/>
            <person name="Saif S."/>
            <person name="Shea T.D."/>
            <person name="Shenoy N."/>
            <person name="Sisk P."/>
            <person name="Stolte C."/>
            <person name="Sykes S.N."/>
            <person name="Walk T."/>
            <person name="White J."/>
            <person name="Yandava C."/>
            <person name="Haas B."/>
            <person name="Henn M.R."/>
            <person name="Nusbaum C."/>
            <person name="Birren B."/>
        </authorList>
    </citation>
    <scope>NUCLEOTIDE SEQUENCE [LARGE SCALE GENOMIC DNA]</scope>
    <source>
        <strain evidence="4 5">M605</strain>
    </source>
</reference>
<dbReference type="EMBL" id="GL883932">
    <property type="protein sequence ID" value="EGI13048.1"/>
    <property type="molecule type" value="Genomic_DNA"/>
</dbReference>
<dbReference type="Gene3D" id="2.30.30.130">
    <property type="entry name" value="Transposase, Mu, C-terminal"/>
    <property type="match status" value="1"/>
</dbReference>
<dbReference type="SUPFAM" id="SSF53098">
    <property type="entry name" value="Ribonuclease H-like"/>
    <property type="match status" value="1"/>
</dbReference>
<feature type="coiled-coil region" evidence="1">
    <location>
        <begin position="639"/>
        <end position="666"/>
    </location>
</feature>
<proteinExistence type="predicted"/>
<dbReference type="InterPro" id="IPR009004">
    <property type="entry name" value="Transposase_Mu_C"/>
</dbReference>
<evidence type="ECO:0000259" key="2">
    <source>
        <dbReference type="PROSITE" id="PS50994"/>
    </source>
</evidence>
<dbReference type="SUPFAM" id="SSF50610">
    <property type="entry name" value="mu transposase, C-terminal domain"/>
    <property type="match status" value="1"/>
</dbReference>
<dbReference type="InterPro" id="IPR012337">
    <property type="entry name" value="RNaseH-like_sf"/>
</dbReference>
<feature type="domain" description="Integrase catalytic" evidence="2">
    <location>
        <begin position="322"/>
        <end position="542"/>
    </location>
</feature>
<dbReference type="PROSITE" id="PS51702">
    <property type="entry name" value="HTH_MU"/>
    <property type="match status" value="1"/>
</dbReference>
<evidence type="ECO:0000259" key="3">
    <source>
        <dbReference type="PROSITE" id="PS51702"/>
    </source>
</evidence>
<dbReference type="InterPro" id="IPR001584">
    <property type="entry name" value="Integrase_cat-core"/>
</dbReference>
<dbReference type="AlphaFoldDB" id="F4T8H0"/>
<evidence type="ECO:0000256" key="1">
    <source>
        <dbReference type="SAM" id="Coils"/>
    </source>
</evidence>
<dbReference type="Gene3D" id="3.30.420.10">
    <property type="entry name" value="Ribonuclease H-like superfamily/Ribonuclease H"/>
    <property type="match status" value="1"/>
</dbReference>
<dbReference type="HOGENOM" id="CLU_017655_0_0_6"/>
<protein>
    <submittedName>
        <fullName evidence="4">Phage transposase</fullName>
    </submittedName>
</protein>
<dbReference type="GO" id="GO:0003677">
    <property type="term" value="F:DNA binding"/>
    <property type="evidence" value="ECO:0007669"/>
    <property type="project" value="InterPro"/>
</dbReference>
<evidence type="ECO:0000313" key="5">
    <source>
        <dbReference type="Proteomes" id="UP000004710"/>
    </source>
</evidence>
<dbReference type="Pfam" id="PF09299">
    <property type="entry name" value="Mu-transpos_C"/>
    <property type="match status" value="1"/>
</dbReference>
<evidence type="ECO:0000313" key="4">
    <source>
        <dbReference type="EMBL" id="EGI13048.1"/>
    </source>
</evidence>
<dbReference type="GO" id="GO:0015074">
    <property type="term" value="P:DNA integration"/>
    <property type="evidence" value="ECO:0007669"/>
    <property type="project" value="InterPro"/>
</dbReference>
<dbReference type="InterPro" id="IPR036397">
    <property type="entry name" value="RNaseH_sf"/>
</dbReference>
<dbReference type="InterPro" id="IPR009061">
    <property type="entry name" value="DNA-bd_dom_put_sf"/>
</dbReference>
<dbReference type="SUPFAM" id="SSF46955">
    <property type="entry name" value="Putative DNA-binding domain"/>
    <property type="match status" value="1"/>
</dbReference>
<organism evidence="4 5">
    <name type="scientific">Escherichia coli M605</name>
    <dbReference type="NCBI Taxonomy" id="656417"/>
    <lineage>
        <taxon>Bacteria</taxon>
        <taxon>Pseudomonadati</taxon>
        <taxon>Pseudomonadota</taxon>
        <taxon>Gammaproteobacteria</taxon>
        <taxon>Enterobacterales</taxon>
        <taxon>Enterobacteriaceae</taxon>
        <taxon>Escherichia</taxon>
    </lineage>
</organism>
<gene>
    <name evidence="4" type="ORF">ECIG_03306</name>
</gene>
<dbReference type="Gene3D" id="1.10.10.10">
    <property type="entry name" value="Winged helix-like DNA-binding domain superfamily/Winged helix DNA-binding domain"/>
    <property type="match status" value="1"/>
</dbReference>
<feature type="domain" description="HTH Mu-type" evidence="3">
    <location>
        <begin position="24"/>
        <end position="93"/>
    </location>
</feature>
<dbReference type="InterPro" id="IPR036388">
    <property type="entry name" value="WH-like_DNA-bd_sf"/>
</dbReference>
<keyword evidence="1" id="KW-0175">Coiled coil</keyword>
<accession>F4T8H0</accession>
<dbReference type="InterPro" id="IPR015378">
    <property type="entry name" value="Transposase-like_Mu_C"/>
</dbReference>
<dbReference type="PROSITE" id="PS50994">
    <property type="entry name" value="INTEGRASE"/>
    <property type="match status" value="1"/>
</dbReference>
<dbReference type="InterPro" id="IPR003314">
    <property type="entry name" value="Mu-type_HTH"/>
</dbReference>
<dbReference type="Proteomes" id="UP000004710">
    <property type="component" value="Unassembled WGS sequence"/>
</dbReference>
<sequence length="723" mass="83354">MYRQKSSGPAGIVTMDLSGRRRDMQSYVTVNDLLGVPGMPATAKGIRQALQRFSRALGDVSRRRAGTKAIEYHIDCLPEVTQKALRERYVEQLVATENNVSEVKTVTRTARNPDAVQAVEAYRGSPQLMEERLNALTENQRRVSEARTALAVEVLKLESAGNLGRLKAINFLVEKARKGELPERLQQAAINANAKRGTNRTISRDPLYQWVLKYNQSQNAAERLLLLAPGKRDEIKPEEISWLPEFLAQYRQANGRPMSEAYEDFVTEWQRRYADEPYMLEVMPSYDVVRYAMKKLPEVVKQKGRVTGSEYRQLEGFTRRDWTAMPVNYVWIGDGHGMKLKCAHPIHGRPFSPEVTFVIDGGTRFVVGWSLVLAENVFAVAGAIQHGIRNHGKPYLYYSDNGSGETADMLDKEIVGILPRLGINHPTGIAGNPQGRGIIERLNRTLPMRIARRYRTYFGKGADRETLRVLNRDLRSAFNALQQDKPLNARQKSAMRELPSWSELIEAIREGVEWYNNRPHSELPIKPNGKHYSPAEFRKKRLAEEDTEIEWLSDIELRDMFRPMVERPVRRCEIQWLNNIYYAPELRDEHGRKVLISYDIHDAERITVRRKDGSFICEAIWNGNKRAAFPVTAEYHKQQQRIKGMRKRAEEKIRDAEDEGIQVIEQKTTEPWLDNIYRPVGNVVTVQPLKREEAHDDKYDPERDEYLNHSLDILEQNRRKKVI</sequence>
<name>F4T8H0_ECOLX</name>